<accession>A0A9D4BE83</accession>
<sequence length="141" mass="15128">MSSLPVIPSWTVNQLPPSVLVLGEYLKLPPCLAHLLSICIQVPVPGVSRPPSLPFSLGVPCERLPRRSECTLAKGVAYPSPTSLKDVFFNWLLLCSSLLFFIGDIVLPADLEDLTEAGVDEDLYVLYGGDSGSPSLCSIEG</sequence>
<evidence type="ECO:0000313" key="1">
    <source>
        <dbReference type="EMBL" id="KAH3691876.1"/>
    </source>
</evidence>
<proteinExistence type="predicted"/>
<dbReference type="EMBL" id="JAIWYP010000029">
    <property type="protein sequence ID" value="KAH3691876.1"/>
    <property type="molecule type" value="Genomic_DNA"/>
</dbReference>
<organism evidence="1 2">
    <name type="scientific">Dreissena polymorpha</name>
    <name type="common">Zebra mussel</name>
    <name type="synonym">Mytilus polymorpha</name>
    <dbReference type="NCBI Taxonomy" id="45954"/>
    <lineage>
        <taxon>Eukaryota</taxon>
        <taxon>Metazoa</taxon>
        <taxon>Spiralia</taxon>
        <taxon>Lophotrochozoa</taxon>
        <taxon>Mollusca</taxon>
        <taxon>Bivalvia</taxon>
        <taxon>Autobranchia</taxon>
        <taxon>Heteroconchia</taxon>
        <taxon>Euheterodonta</taxon>
        <taxon>Imparidentia</taxon>
        <taxon>Neoheterodontei</taxon>
        <taxon>Myida</taxon>
        <taxon>Dreissenoidea</taxon>
        <taxon>Dreissenidae</taxon>
        <taxon>Dreissena</taxon>
    </lineage>
</organism>
<protein>
    <submittedName>
        <fullName evidence="1">Uncharacterized protein</fullName>
    </submittedName>
</protein>
<gene>
    <name evidence="1" type="ORF">DPMN_191054</name>
</gene>
<evidence type="ECO:0000313" key="2">
    <source>
        <dbReference type="Proteomes" id="UP000828390"/>
    </source>
</evidence>
<dbReference type="Proteomes" id="UP000828390">
    <property type="component" value="Unassembled WGS sequence"/>
</dbReference>
<name>A0A9D4BE83_DREPO</name>
<reference evidence="1" key="2">
    <citation type="submission" date="2020-11" db="EMBL/GenBank/DDBJ databases">
        <authorList>
            <person name="McCartney M.A."/>
            <person name="Auch B."/>
            <person name="Kono T."/>
            <person name="Mallez S."/>
            <person name="Becker A."/>
            <person name="Gohl D.M."/>
            <person name="Silverstein K.A.T."/>
            <person name="Koren S."/>
            <person name="Bechman K.B."/>
            <person name="Herman A."/>
            <person name="Abrahante J.E."/>
            <person name="Garbe J."/>
        </authorList>
    </citation>
    <scope>NUCLEOTIDE SEQUENCE</scope>
    <source>
        <strain evidence="1">Duluth1</strain>
        <tissue evidence="1">Whole animal</tissue>
    </source>
</reference>
<keyword evidence="2" id="KW-1185">Reference proteome</keyword>
<comment type="caution">
    <text evidence="1">The sequence shown here is derived from an EMBL/GenBank/DDBJ whole genome shotgun (WGS) entry which is preliminary data.</text>
</comment>
<reference evidence="1" key="1">
    <citation type="journal article" date="2019" name="bioRxiv">
        <title>The Genome of the Zebra Mussel, Dreissena polymorpha: A Resource for Invasive Species Research.</title>
        <authorList>
            <person name="McCartney M.A."/>
            <person name="Auch B."/>
            <person name="Kono T."/>
            <person name="Mallez S."/>
            <person name="Zhang Y."/>
            <person name="Obille A."/>
            <person name="Becker A."/>
            <person name="Abrahante J.E."/>
            <person name="Garbe J."/>
            <person name="Badalamenti J.P."/>
            <person name="Herman A."/>
            <person name="Mangelson H."/>
            <person name="Liachko I."/>
            <person name="Sullivan S."/>
            <person name="Sone E.D."/>
            <person name="Koren S."/>
            <person name="Silverstein K.A.T."/>
            <person name="Beckman K.B."/>
            <person name="Gohl D.M."/>
        </authorList>
    </citation>
    <scope>NUCLEOTIDE SEQUENCE</scope>
    <source>
        <strain evidence="1">Duluth1</strain>
        <tissue evidence="1">Whole animal</tissue>
    </source>
</reference>
<dbReference type="AlphaFoldDB" id="A0A9D4BE83"/>